<dbReference type="WBParaSite" id="jg6297">
    <property type="protein sequence ID" value="jg6297"/>
    <property type="gene ID" value="jg6297"/>
</dbReference>
<organism evidence="2 3">
    <name type="scientific">Ditylenchus dipsaci</name>
    <dbReference type="NCBI Taxonomy" id="166011"/>
    <lineage>
        <taxon>Eukaryota</taxon>
        <taxon>Metazoa</taxon>
        <taxon>Ecdysozoa</taxon>
        <taxon>Nematoda</taxon>
        <taxon>Chromadorea</taxon>
        <taxon>Rhabditida</taxon>
        <taxon>Tylenchina</taxon>
        <taxon>Tylenchomorpha</taxon>
        <taxon>Sphaerularioidea</taxon>
        <taxon>Anguinidae</taxon>
        <taxon>Anguininae</taxon>
        <taxon>Ditylenchus</taxon>
    </lineage>
</organism>
<sequence length="78" mass="8926">MRSVEEEHQECVSALTVISSKKKNQKNDQELRTAQRNNFINLQEVFGDDMEEDAGPNFYDIDISPRQLRSASPVDGRV</sequence>
<dbReference type="Proteomes" id="UP000887574">
    <property type="component" value="Unplaced"/>
</dbReference>
<name>A0A915EIA6_9BILA</name>
<evidence type="ECO:0000313" key="3">
    <source>
        <dbReference type="WBParaSite" id="jg6297"/>
    </source>
</evidence>
<accession>A0A915EIA6</accession>
<evidence type="ECO:0000313" key="2">
    <source>
        <dbReference type="Proteomes" id="UP000887574"/>
    </source>
</evidence>
<proteinExistence type="predicted"/>
<protein>
    <submittedName>
        <fullName evidence="3">Uncharacterized protein</fullName>
    </submittedName>
</protein>
<keyword evidence="2" id="KW-1185">Reference proteome</keyword>
<evidence type="ECO:0000256" key="1">
    <source>
        <dbReference type="SAM" id="MobiDB-lite"/>
    </source>
</evidence>
<dbReference type="AlphaFoldDB" id="A0A915EIA6"/>
<reference evidence="3" key="1">
    <citation type="submission" date="2022-11" db="UniProtKB">
        <authorList>
            <consortium name="WormBaseParasite"/>
        </authorList>
    </citation>
    <scope>IDENTIFICATION</scope>
</reference>
<feature type="region of interest" description="Disordered" evidence="1">
    <location>
        <begin position="51"/>
        <end position="78"/>
    </location>
</feature>